<name>X1PZP5_9ZZZZ</name>
<comment type="caution">
    <text evidence="6">The sequence shown here is derived from an EMBL/GenBank/DDBJ whole genome shotgun (WGS) entry which is preliminary data.</text>
</comment>
<dbReference type="EMBL" id="BARV01027362">
    <property type="protein sequence ID" value="GAI36429.1"/>
    <property type="molecule type" value="Genomic_DNA"/>
</dbReference>
<dbReference type="Pfam" id="PF00082">
    <property type="entry name" value="Peptidase_S8"/>
    <property type="match status" value="1"/>
</dbReference>
<dbReference type="PANTHER" id="PTHR43806:SF11">
    <property type="entry name" value="CEREVISIN-RELATED"/>
    <property type="match status" value="1"/>
</dbReference>
<evidence type="ECO:0000259" key="5">
    <source>
        <dbReference type="Pfam" id="PF00082"/>
    </source>
</evidence>
<dbReference type="PANTHER" id="PTHR43806">
    <property type="entry name" value="PEPTIDASE S8"/>
    <property type="match status" value="1"/>
</dbReference>
<sequence length="176" mass="18808">ADVINLSLGSEAEDTEEDPFVQAINMLPEDKMVCAASGNEGATEVGSPAIAEKSLAIGAMDVRTGIKADFSNSGHGLDFIMPGVNIFSGVARETLLDITGGGPEAFSALSGTSMATPHMTGMVALAIDLMKQYNYRPTINTFREIGERYGEHYTTERGYGPLTYGMIKQYVQENLS</sequence>
<organism evidence="6">
    <name type="scientific">marine sediment metagenome</name>
    <dbReference type="NCBI Taxonomy" id="412755"/>
    <lineage>
        <taxon>unclassified sequences</taxon>
        <taxon>metagenomes</taxon>
        <taxon>ecological metagenomes</taxon>
    </lineage>
</organism>
<dbReference type="SUPFAM" id="SSF52743">
    <property type="entry name" value="Subtilisin-like"/>
    <property type="match status" value="1"/>
</dbReference>
<feature type="non-terminal residue" evidence="6">
    <location>
        <position position="1"/>
    </location>
</feature>
<keyword evidence="4" id="KW-0720">Serine protease</keyword>
<evidence type="ECO:0000313" key="6">
    <source>
        <dbReference type="EMBL" id="GAI36429.1"/>
    </source>
</evidence>
<evidence type="ECO:0000256" key="3">
    <source>
        <dbReference type="ARBA" id="ARBA00022801"/>
    </source>
</evidence>
<dbReference type="InterPro" id="IPR023828">
    <property type="entry name" value="Peptidase_S8_Ser-AS"/>
</dbReference>
<dbReference type="PROSITE" id="PS00138">
    <property type="entry name" value="SUBTILASE_SER"/>
    <property type="match status" value="1"/>
</dbReference>
<evidence type="ECO:0000256" key="1">
    <source>
        <dbReference type="ARBA" id="ARBA00011073"/>
    </source>
</evidence>
<reference evidence="6" key="1">
    <citation type="journal article" date="2014" name="Front. Microbiol.">
        <title>High frequency of phylogenetically diverse reductive dehalogenase-homologous genes in deep subseafloor sedimentary metagenomes.</title>
        <authorList>
            <person name="Kawai M."/>
            <person name="Futagami T."/>
            <person name="Toyoda A."/>
            <person name="Takaki Y."/>
            <person name="Nishi S."/>
            <person name="Hori S."/>
            <person name="Arai W."/>
            <person name="Tsubouchi T."/>
            <person name="Morono Y."/>
            <person name="Uchiyama I."/>
            <person name="Ito T."/>
            <person name="Fujiyama A."/>
            <person name="Inagaki F."/>
            <person name="Takami H."/>
        </authorList>
    </citation>
    <scope>NUCLEOTIDE SEQUENCE</scope>
    <source>
        <strain evidence="6">Expedition CK06-06</strain>
    </source>
</reference>
<gene>
    <name evidence="6" type="ORF">S06H3_44042</name>
</gene>
<proteinExistence type="inferred from homology"/>
<dbReference type="InterPro" id="IPR000209">
    <property type="entry name" value="Peptidase_S8/S53_dom"/>
</dbReference>
<dbReference type="GO" id="GO:0006508">
    <property type="term" value="P:proteolysis"/>
    <property type="evidence" value="ECO:0007669"/>
    <property type="project" value="UniProtKB-KW"/>
</dbReference>
<dbReference type="InterPro" id="IPR050131">
    <property type="entry name" value="Peptidase_S8_subtilisin-like"/>
</dbReference>
<evidence type="ECO:0000256" key="2">
    <source>
        <dbReference type="ARBA" id="ARBA00022670"/>
    </source>
</evidence>
<accession>X1PZP5</accession>
<evidence type="ECO:0000256" key="4">
    <source>
        <dbReference type="ARBA" id="ARBA00022825"/>
    </source>
</evidence>
<feature type="domain" description="Peptidase S8/S53" evidence="5">
    <location>
        <begin position="1"/>
        <end position="132"/>
    </location>
</feature>
<dbReference type="AlphaFoldDB" id="X1PZP5"/>
<dbReference type="PROSITE" id="PS51892">
    <property type="entry name" value="SUBTILASE"/>
    <property type="match status" value="1"/>
</dbReference>
<protein>
    <recommendedName>
        <fullName evidence="5">Peptidase S8/S53 domain-containing protein</fullName>
    </recommendedName>
</protein>
<dbReference type="InterPro" id="IPR036852">
    <property type="entry name" value="Peptidase_S8/S53_dom_sf"/>
</dbReference>
<comment type="similarity">
    <text evidence="1">Belongs to the peptidase S8 family.</text>
</comment>
<keyword evidence="3" id="KW-0378">Hydrolase</keyword>
<dbReference type="GO" id="GO:0004252">
    <property type="term" value="F:serine-type endopeptidase activity"/>
    <property type="evidence" value="ECO:0007669"/>
    <property type="project" value="InterPro"/>
</dbReference>
<dbReference type="Gene3D" id="3.40.50.200">
    <property type="entry name" value="Peptidase S8/S53 domain"/>
    <property type="match status" value="1"/>
</dbReference>
<keyword evidence="2" id="KW-0645">Protease</keyword>